<feature type="transmembrane region" description="Helical" evidence="2">
    <location>
        <begin position="51"/>
        <end position="69"/>
    </location>
</feature>
<dbReference type="AlphaFoldDB" id="A0A653BCZ4"/>
<sequence>MAYLVFMLLGAGSVFLIARQPVSNIIAALTLVLLVAGYGSATSACQDEPPYLETILLSVTAFLLMLPTLSEVLRACRTATSGDRPAFTAADRHAARPAAGAGHRRNGAGAAPAPPRLAV</sequence>
<evidence type="ECO:0000256" key="2">
    <source>
        <dbReference type="SAM" id="Phobius"/>
    </source>
</evidence>
<dbReference type="EMBL" id="LR130779">
    <property type="protein sequence ID" value="VDN66534.1"/>
    <property type="molecule type" value="Genomic_DNA"/>
</dbReference>
<evidence type="ECO:0000313" key="3">
    <source>
        <dbReference type="EMBL" id="VDN66534.1"/>
    </source>
</evidence>
<keyword evidence="2" id="KW-1133">Transmembrane helix</keyword>
<accession>A0A653BCZ4</accession>
<name>A0A653BCZ4_ECTOL</name>
<organism evidence="3">
    <name type="scientific">Ectopseudomonas oleovorans</name>
    <name type="common">Pseudomonas oleovorans</name>
    <dbReference type="NCBI Taxonomy" id="301"/>
    <lineage>
        <taxon>Bacteria</taxon>
        <taxon>Pseudomonadati</taxon>
        <taxon>Pseudomonadota</taxon>
        <taxon>Gammaproteobacteria</taxon>
        <taxon>Pseudomonadales</taxon>
        <taxon>Pseudomonadaceae</taxon>
        <taxon>Ectopseudomonas</taxon>
    </lineage>
</organism>
<protein>
    <submittedName>
        <fullName evidence="3">Uncharacterized protein</fullName>
    </submittedName>
</protein>
<keyword evidence="2" id="KW-0472">Membrane</keyword>
<feature type="region of interest" description="Disordered" evidence="1">
    <location>
        <begin position="84"/>
        <end position="119"/>
    </location>
</feature>
<proteinExistence type="predicted"/>
<gene>
    <name evidence="3" type="ORF">POT9AD_5559</name>
</gene>
<reference evidence="3" key="1">
    <citation type="submission" date="2018-11" db="EMBL/GenBank/DDBJ databases">
        <authorList>
            <consortium name="Genoscope - CEA"/>
            <person name="William W."/>
        </authorList>
    </citation>
    <scope>NUCLEOTIDE SEQUENCE [LARGE SCALE GENOMIC DNA]</scope>
    <source>
        <strain evidence="3">T9AD</strain>
    </source>
</reference>
<evidence type="ECO:0000256" key="1">
    <source>
        <dbReference type="SAM" id="MobiDB-lite"/>
    </source>
</evidence>
<feature type="compositionally biased region" description="Low complexity" evidence="1">
    <location>
        <begin position="96"/>
        <end position="111"/>
    </location>
</feature>
<keyword evidence="2" id="KW-0812">Transmembrane</keyword>